<dbReference type="Pfam" id="PF20314">
    <property type="entry name" value="DUF6610"/>
    <property type="match status" value="1"/>
</dbReference>
<dbReference type="Proteomes" id="UP000199170">
    <property type="component" value="Unassembled WGS sequence"/>
</dbReference>
<dbReference type="InterPro" id="IPR046718">
    <property type="entry name" value="DUF6610"/>
</dbReference>
<gene>
    <name evidence="2" type="ORF">SAMN04487946_11150</name>
</gene>
<evidence type="ECO:0000256" key="1">
    <source>
        <dbReference type="SAM" id="MobiDB-lite"/>
    </source>
</evidence>
<organism evidence="2 3">
    <name type="scientific">Halobellus clavatus</name>
    <dbReference type="NCBI Taxonomy" id="660517"/>
    <lineage>
        <taxon>Archaea</taxon>
        <taxon>Methanobacteriati</taxon>
        <taxon>Methanobacteriota</taxon>
        <taxon>Stenosarchaea group</taxon>
        <taxon>Halobacteria</taxon>
        <taxon>Halobacteriales</taxon>
        <taxon>Haloferacaceae</taxon>
        <taxon>Halobellus</taxon>
    </lineage>
</organism>
<dbReference type="STRING" id="660517.SAMN04487946_11150"/>
<name>A0A1H3IX83_9EURY</name>
<sequence length="360" mass="41140">MASSSLQVASAAAEPQRPFTPPHAAPEPDTLESSRRPAYIGFLFRAPFATDAYKLGFTTGIREDYRLQIDSYRNVDLPVVMLDNEFRDPDPDRYVDRFREYEPDVAVIGDAETPQDACEYTQLARDLREEFPSTTYIIVPKCREAIEIIDDDLVLGYPLGYSSLHADDYSDPVDWRDRHIHLLGGSSPIQYEALQDLTQPTLTNAPPANIVGMDWNGPAKVAYLGEYWSRDGWQSADHLGIRETVRRSLREMRAFWQERDLWPETTPCDVYGEAVQEPQDPVWAASGRNIYEKPSPFAPDDAPVYDPENPDYDPLEDAIVVEYENGWTLAYRNESERKRIEYQEGLTRINGDKPPRVTPR</sequence>
<feature type="region of interest" description="Disordered" evidence="1">
    <location>
        <begin position="1"/>
        <end position="32"/>
    </location>
</feature>
<dbReference type="OrthoDB" id="316054at2157"/>
<accession>A0A1H3IX83</accession>
<dbReference type="AlphaFoldDB" id="A0A1H3IX83"/>
<proteinExistence type="predicted"/>
<keyword evidence="3" id="KW-1185">Reference proteome</keyword>
<protein>
    <submittedName>
        <fullName evidence="2">Uncharacterized protein</fullName>
    </submittedName>
</protein>
<dbReference type="RefSeq" id="WP_089768538.1">
    <property type="nucleotide sequence ID" value="NZ_FNPB01000011.1"/>
</dbReference>
<evidence type="ECO:0000313" key="3">
    <source>
        <dbReference type="Proteomes" id="UP000199170"/>
    </source>
</evidence>
<feature type="compositionally biased region" description="Low complexity" evidence="1">
    <location>
        <begin position="1"/>
        <end position="13"/>
    </location>
</feature>
<dbReference type="EMBL" id="FNPB01000011">
    <property type="protein sequence ID" value="SDY32346.1"/>
    <property type="molecule type" value="Genomic_DNA"/>
</dbReference>
<reference evidence="3" key="1">
    <citation type="submission" date="2016-10" db="EMBL/GenBank/DDBJ databases">
        <authorList>
            <person name="Varghese N."/>
            <person name="Submissions S."/>
        </authorList>
    </citation>
    <scope>NUCLEOTIDE SEQUENCE [LARGE SCALE GENOMIC DNA]</scope>
    <source>
        <strain evidence="3">CGMCC 1.10118</strain>
    </source>
</reference>
<evidence type="ECO:0000313" key="2">
    <source>
        <dbReference type="EMBL" id="SDY32346.1"/>
    </source>
</evidence>